<dbReference type="Pfam" id="PF00535">
    <property type="entry name" value="Glycos_transf_2"/>
    <property type="match status" value="1"/>
</dbReference>
<feature type="domain" description="Glycosyltransferase 2-like" evidence="6">
    <location>
        <begin position="62"/>
        <end position="170"/>
    </location>
</feature>
<dbReference type="PANTHER" id="PTHR43179">
    <property type="entry name" value="RHAMNOSYLTRANSFERASE WBBL"/>
    <property type="match status" value="1"/>
</dbReference>
<dbReference type="EC" id="2.4.-.-" evidence="7"/>
<dbReference type="GO" id="GO:0016757">
    <property type="term" value="F:glycosyltransferase activity"/>
    <property type="evidence" value="ECO:0007669"/>
    <property type="project" value="UniProtKB-KW"/>
</dbReference>
<keyword evidence="8" id="KW-1185">Reference proteome</keyword>
<keyword evidence="3 7" id="KW-0328">Glycosyltransferase</keyword>
<dbReference type="RefSeq" id="WP_351977419.1">
    <property type="nucleotide sequence ID" value="NZ_JBEPBX010000020.1"/>
</dbReference>
<dbReference type="EMBL" id="JBEPBX010000020">
    <property type="protein sequence ID" value="MER6615972.1"/>
    <property type="molecule type" value="Genomic_DNA"/>
</dbReference>
<dbReference type="InterPro" id="IPR029044">
    <property type="entry name" value="Nucleotide-diphossugar_trans"/>
</dbReference>
<evidence type="ECO:0000256" key="2">
    <source>
        <dbReference type="ARBA" id="ARBA00006739"/>
    </source>
</evidence>
<evidence type="ECO:0000256" key="5">
    <source>
        <dbReference type="SAM" id="MobiDB-lite"/>
    </source>
</evidence>
<comment type="similarity">
    <text evidence="2">Belongs to the glycosyltransferase 2 family.</text>
</comment>
<name>A0ABV1UZ54_9ACTN</name>
<dbReference type="PANTHER" id="PTHR43179:SF12">
    <property type="entry name" value="GALACTOFURANOSYLTRANSFERASE GLFT2"/>
    <property type="match status" value="1"/>
</dbReference>
<keyword evidence="4 7" id="KW-0808">Transferase</keyword>
<protein>
    <submittedName>
        <fullName evidence="7">Glycosyltransferase</fullName>
        <ecNumber evidence="7">2.4.-.-</ecNumber>
    </submittedName>
</protein>
<evidence type="ECO:0000256" key="1">
    <source>
        <dbReference type="ARBA" id="ARBA00004776"/>
    </source>
</evidence>
<dbReference type="Gene3D" id="3.90.550.10">
    <property type="entry name" value="Spore Coat Polysaccharide Biosynthesis Protein SpsA, Chain A"/>
    <property type="match status" value="1"/>
</dbReference>
<sequence>MNHSGEWNGSGALNGSGASNGALNGSGASNGALNGSGASNGSGALNGSGATNAHGHRPPRYTVVIPTVGRPCLTNCLRALAAATGPGPVRVVVVDDRRGAPRTPLPVEIPATLRPVTSVVPGRARGPAAARNTGLRVAGPVPWIVFLDDDVVPGPSWCEDLARDLAGAGHRTGGVTARIDVPLPTDRAPTDWERNTAGLATARWITADMAYRREVLEAVGGFDERFPRAFREDADLALRVQAAGWDLVAGTRTTTHPVRPAGRWVSVRVQAGNADDVLMNRLHGRDWWRRADAPRGRLPRHFAVTAAGAAALSCAALARPVAATACAALWLAGTAEFAWARIAPGPRTRDEIVSMAVTSAVIPPVAVWHWLGAQLRHRAAPPLRPSGTAVAPGSPERPPREAVLP</sequence>
<evidence type="ECO:0000256" key="4">
    <source>
        <dbReference type="ARBA" id="ARBA00022679"/>
    </source>
</evidence>
<feature type="region of interest" description="Disordered" evidence="5">
    <location>
        <begin position="382"/>
        <end position="405"/>
    </location>
</feature>
<evidence type="ECO:0000259" key="6">
    <source>
        <dbReference type="Pfam" id="PF00535"/>
    </source>
</evidence>
<dbReference type="SUPFAM" id="SSF53448">
    <property type="entry name" value="Nucleotide-diphospho-sugar transferases"/>
    <property type="match status" value="1"/>
</dbReference>
<evidence type="ECO:0000256" key="3">
    <source>
        <dbReference type="ARBA" id="ARBA00022676"/>
    </source>
</evidence>
<dbReference type="Proteomes" id="UP001445472">
    <property type="component" value="Unassembled WGS sequence"/>
</dbReference>
<gene>
    <name evidence="7" type="ORF">ABT276_21935</name>
</gene>
<reference evidence="7 8" key="1">
    <citation type="submission" date="2024-06" db="EMBL/GenBank/DDBJ databases">
        <title>The Natural Products Discovery Center: Release of the First 8490 Sequenced Strains for Exploring Actinobacteria Biosynthetic Diversity.</title>
        <authorList>
            <person name="Kalkreuter E."/>
            <person name="Kautsar S.A."/>
            <person name="Yang D."/>
            <person name="Bader C.D."/>
            <person name="Teijaro C.N."/>
            <person name="Fluegel L."/>
            <person name="Davis C.M."/>
            <person name="Simpson J.R."/>
            <person name="Lauterbach L."/>
            <person name="Steele A.D."/>
            <person name="Gui C."/>
            <person name="Meng S."/>
            <person name="Li G."/>
            <person name="Viehrig K."/>
            <person name="Ye F."/>
            <person name="Su P."/>
            <person name="Kiefer A.F."/>
            <person name="Nichols A."/>
            <person name="Cepeda A.J."/>
            <person name="Yan W."/>
            <person name="Fan B."/>
            <person name="Jiang Y."/>
            <person name="Adhikari A."/>
            <person name="Zheng C.-J."/>
            <person name="Schuster L."/>
            <person name="Cowan T.M."/>
            <person name="Smanski M.J."/>
            <person name="Chevrette M.G."/>
            <person name="De Carvalho L.P.S."/>
            <person name="Shen B."/>
        </authorList>
    </citation>
    <scope>NUCLEOTIDE SEQUENCE [LARGE SCALE GENOMIC DNA]</scope>
    <source>
        <strain evidence="7 8">NPDC000837</strain>
    </source>
</reference>
<accession>A0ABV1UZ54</accession>
<evidence type="ECO:0000313" key="7">
    <source>
        <dbReference type="EMBL" id="MER6615972.1"/>
    </source>
</evidence>
<comment type="caution">
    <text evidence="7">The sequence shown here is derived from an EMBL/GenBank/DDBJ whole genome shotgun (WGS) entry which is preliminary data.</text>
</comment>
<evidence type="ECO:0000313" key="8">
    <source>
        <dbReference type="Proteomes" id="UP001445472"/>
    </source>
</evidence>
<proteinExistence type="inferred from homology"/>
<comment type="pathway">
    <text evidence="1">Cell wall biogenesis; cell wall polysaccharide biosynthesis.</text>
</comment>
<organism evidence="7 8">
    <name type="scientific">Streptomyces xantholiticus</name>
    <dbReference type="NCBI Taxonomy" id="68285"/>
    <lineage>
        <taxon>Bacteria</taxon>
        <taxon>Bacillati</taxon>
        <taxon>Actinomycetota</taxon>
        <taxon>Actinomycetes</taxon>
        <taxon>Kitasatosporales</taxon>
        <taxon>Streptomycetaceae</taxon>
        <taxon>Streptomyces</taxon>
    </lineage>
</organism>
<dbReference type="InterPro" id="IPR001173">
    <property type="entry name" value="Glyco_trans_2-like"/>
</dbReference>